<keyword evidence="4 6" id="KW-0472">Membrane</keyword>
<dbReference type="PROSITE" id="PS00216">
    <property type="entry name" value="SUGAR_TRANSPORT_1"/>
    <property type="match status" value="2"/>
</dbReference>
<sequence>MNYKTFIKRLSVTLLSIVLDTIGVSICVNNYCRVTRGPSYLSTPLLTSPWDFGRYQCFQFILHILAAMTAGMHMLSLVTVAAVPDHRCWIDGVDTNETVAAWNSTGILDAIPKTASGGLHNCLMYQNNETVTCTQWVFDTTYRSSSRSMEWNLVCEKRWMGSLAQTVYMLGVFTGAVTLGGMADKYGRKTIFCWSGVLQLIFGVLVAFIPEYWSFLAIRFLYGVFGSAGSYITGFVLTMEIVGPSKRTACGVAFQAAFAGGIMLVAGWGALIDNRQLLQAIYGLHSLLLIPHIWIMDESPRWLWAQGRAKESVDIIEKALKCNRSEDTLDRAELVSRGKVEASKGAEAPSAGTTDLFKTPNLRNKTLNVCFCWFANSIAYYGLTLSTGKLEGNPYLITAILGFVELPSYAAVIYFLDVWGRRPLICSMMLIGGAACVVATFLPAGTTISTATVIAGKLFIAGSFAIIYNYSAELFPTVVRNSALGLGSMCARLSGALTPLITLLDSFNPKIPAVTFGVVAILSGFLCFFLPETMNQPMPQTLADGEKFGKGDTLFTSCLGKKQRDNHTDDDKIPEAMVPLDDISKKA</sequence>
<dbReference type="PROSITE" id="PS50850">
    <property type="entry name" value="MFS"/>
    <property type="match status" value="1"/>
</dbReference>
<feature type="transmembrane region" description="Helical" evidence="6">
    <location>
        <begin position="366"/>
        <end position="383"/>
    </location>
</feature>
<comment type="subcellular location">
    <subcellularLocation>
        <location evidence="1">Membrane</location>
        <topology evidence="1">Multi-pass membrane protein</topology>
    </subcellularLocation>
</comment>
<feature type="transmembrane region" description="Helical" evidence="6">
    <location>
        <begin position="191"/>
        <end position="210"/>
    </location>
</feature>
<evidence type="ECO:0000256" key="1">
    <source>
        <dbReference type="ARBA" id="ARBA00004141"/>
    </source>
</evidence>
<feature type="transmembrane region" description="Helical" evidence="6">
    <location>
        <begin position="395"/>
        <end position="416"/>
    </location>
</feature>
<evidence type="ECO:0000256" key="4">
    <source>
        <dbReference type="ARBA" id="ARBA00023136"/>
    </source>
</evidence>
<dbReference type="CDD" id="cd17317">
    <property type="entry name" value="MFS_SLC22"/>
    <property type="match status" value="1"/>
</dbReference>
<feature type="transmembrane region" description="Helical" evidence="6">
    <location>
        <begin position="423"/>
        <end position="442"/>
    </location>
</feature>
<dbReference type="PANTHER" id="PTHR24064">
    <property type="entry name" value="SOLUTE CARRIER FAMILY 22 MEMBER"/>
    <property type="match status" value="1"/>
</dbReference>
<evidence type="ECO:0000256" key="5">
    <source>
        <dbReference type="SAM" id="MobiDB-lite"/>
    </source>
</evidence>
<dbReference type="Pfam" id="PF00083">
    <property type="entry name" value="Sugar_tr"/>
    <property type="match status" value="1"/>
</dbReference>
<proteinExistence type="predicted"/>
<keyword evidence="9" id="KW-1185">Reference proteome</keyword>
<evidence type="ECO:0000313" key="8">
    <source>
        <dbReference type="EMBL" id="KAG6453436.1"/>
    </source>
</evidence>
<dbReference type="InterPro" id="IPR020846">
    <property type="entry name" value="MFS_dom"/>
</dbReference>
<dbReference type="InterPro" id="IPR005828">
    <property type="entry name" value="MFS_sugar_transport-like"/>
</dbReference>
<organism evidence="8 9">
    <name type="scientific">Manduca sexta</name>
    <name type="common">Tobacco hawkmoth</name>
    <name type="synonym">Tobacco hornworm</name>
    <dbReference type="NCBI Taxonomy" id="7130"/>
    <lineage>
        <taxon>Eukaryota</taxon>
        <taxon>Metazoa</taxon>
        <taxon>Ecdysozoa</taxon>
        <taxon>Arthropoda</taxon>
        <taxon>Hexapoda</taxon>
        <taxon>Insecta</taxon>
        <taxon>Pterygota</taxon>
        <taxon>Neoptera</taxon>
        <taxon>Endopterygota</taxon>
        <taxon>Lepidoptera</taxon>
        <taxon>Glossata</taxon>
        <taxon>Ditrysia</taxon>
        <taxon>Bombycoidea</taxon>
        <taxon>Sphingidae</taxon>
        <taxon>Sphinginae</taxon>
        <taxon>Sphingini</taxon>
        <taxon>Manduca</taxon>
    </lineage>
</organism>
<keyword evidence="2 6" id="KW-0812">Transmembrane</keyword>
<keyword evidence="3 6" id="KW-1133">Transmembrane helix</keyword>
<dbReference type="GO" id="GO:0016020">
    <property type="term" value="C:membrane"/>
    <property type="evidence" value="ECO:0007669"/>
    <property type="project" value="UniProtKB-SubCell"/>
</dbReference>
<gene>
    <name evidence="8" type="ORF">O3G_MSEX008147</name>
</gene>
<evidence type="ECO:0000259" key="7">
    <source>
        <dbReference type="PROSITE" id="PS50850"/>
    </source>
</evidence>
<feature type="transmembrane region" description="Helical" evidence="6">
    <location>
        <begin position="483"/>
        <end position="504"/>
    </location>
</feature>
<feature type="transmembrane region" description="Helical" evidence="6">
    <location>
        <begin position="510"/>
        <end position="530"/>
    </location>
</feature>
<feature type="compositionally biased region" description="Basic and acidic residues" evidence="5">
    <location>
        <begin position="562"/>
        <end position="574"/>
    </location>
</feature>
<dbReference type="GO" id="GO:0022857">
    <property type="term" value="F:transmembrane transporter activity"/>
    <property type="evidence" value="ECO:0007669"/>
    <property type="project" value="InterPro"/>
</dbReference>
<reference evidence="8" key="1">
    <citation type="journal article" date="2016" name="Insect Biochem. Mol. Biol.">
        <title>Multifaceted biological insights from a draft genome sequence of the tobacco hornworm moth, Manduca sexta.</title>
        <authorList>
            <person name="Kanost M.R."/>
            <person name="Arrese E.L."/>
            <person name="Cao X."/>
            <person name="Chen Y.R."/>
            <person name="Chellapilla S."/>
            <person name="Goldsmith M.R."/>
            <person name="Grosse-Wilde E."/>
            <person name="Heckel D.G."/>
            <person name="Herndon N."/>
            <person name="Jiang H."/>
            <person name="Papanicolaou A."/>
            <person name="Qu J."/>
            <person name="Soulages J.L."/>
            <person name="Vogel H."/>
            <person name="Walters J."/>
            <person name="Waterhouse R.M."/>
            <person name="Ahn S.J."/>
            <person name="Almeida F.C."/>
            <person name="An C."/>
            <person name="Aqrawi P."/>
            <person name="Bretschneider A."/>
            <person name="Bryant W.B."/>
            <person name="Bucks S."/>
            <person name="Chao H."/>
            <person name="Chevignon G."/>
            <person name="Christen J.M."/>
            <person name="Clarke D.F."/>
            <person name="Dittmer N.T."/>
            <person name="Ferguson L.C.F."/>
            <person name="Garavelou S."/>
            <person name="Gordon K.H.J."/>
            <person name="Gunaratna R.T."/>
            <person name="Han Y."/>
            <person name="Hauser F."/>
            <person name="He Y."/>
            <person name="Heidel-Fischer H."/>
            <person name="Hirsh A."/>
            <person name="Hu Y."/>
            <person name="Jiang H."/>
            <person name="Kalra D."/>
            <person name="Klinner C."/>
            <person name="Konig C."/>
            <person name="Kovar C."/>
            <person name="Kroll A.R."/>
            <person name="Kuwar S.S."/>
            <person name="Lee S.L."/>
            <person name="Lehman R."/>
            <person name="Li K."/>
            <person name="Li Z."/>
            <person name="Liang H."/>
            <person name="Lovelace S."/>
            <person name="Lu Z."/>
            <person name="Mansfield J.H."/>
            <person name="McCulloch K.J."/>
            <person name="Mathew T."/>
            <person name="Morton B."/>
            <person name="Muzny D.M."/>
            <person name="Neunemann D."/>
            <person name="Ongeri F."/>
            <person name="Pauchet Y."/>
            <person name="Pu L.L."/>
            <person name="Pyrousis I."/>
            <person name="Rao X.J."/>
            <person name="Redding A."/>
            <person name="Roesel C."/>
            <person name="Sanchez-Gracia A."/>
            <person name="Schaack S."/>
            <person name="Shukla A."/>
            <person name="Tetreau G."/>
            <person name="Wang Y."/>
            <person name="Xiong G.H."/>
            <person name="Traut W."/>
            <person name="Walsh T.K."/>
            <person name="Worley K.C."/>
            <person name="Wu D."/>
            <person name="Wu W."/>
            <person name="Wu Y.Q."/>
            <person name="Zhang X."/>
            <person name="Zou Z."/>
            <person name="Zucker H."/>
            <person name="Briscoe A.D."/>
            <person name="Burmester T."/>
            <person name="Clem R.J."/>
            <person name="Feyereisen R."/>
            <person name="Grimmelikhuijzen C.J.P."/>
            <person name="Hamodrakas S.J."/>
            <person name="Hansson B.S."/>
            <person name="Huguet E."/>
            <person name="Jermiin L.S."/>
            <person name="Lan Q."/>
            <person name="Lehman H.K."/>
            <person name="Lorenzen M."/>
            <person name="Merzendorfer H."/>
            <person name="Michalopoulos I."/>
            <person name="Morton D.B."/>
            <person name="Muthukrishnan S."/>
            <person name="Oakeshott J.G."/>
            <person name="Palmer W."/>
            <person name="Park Y."/>
            <person name="Passarelli A.L."/>
            <person name="Rozas J."/>
            <person name="Schwartz L.M."/>
            <person name="Smith W."/>
            <person name="Southgate A."/>
            <person name="Vilcinskas A."/>
            <person name="Vogt R."/>
            <person name="Wang P."/>
            <person name="Werren J."/>
            <person name="Yu X.Q."/>
            <person name="Zhou J.J."/>
            <person name="Brown S.J."/>
            <person name="Scherer S.E."/>
            <person name="Richards S."/>
            <person name="Blissard G.W."/>
        </authorList>
    </citation>
    <scope>NUCLEOTIDE SEQUENCE</scope>
</reference>
<feature type="transmembrane region" description="Helical" evidence="6">
    <location>
        <begin position="216"/>
        <end position="237"/>
    </location>
</feature>
<evidence type="ECO:0000256" key="3">
    <source>
        <dbReference type="ARBA" id="ARBA00022989"/>
    </source>
</evidence>
<dbReference type="InterPro" id="IPR005829">
    <property type="entry name" value="Sugar_transporter_CS"/>
</dbReference>
<feature type="transmembrane region" description="Helical" evidence="6">
    <location>
        <begin position="277"/>
        <end position="295"/>
    </location>
</feature>
<feature type="transmembrane region" description="Helical" evidence="6">
    <location>
        <begin position="448"/>
        <end position="471"/>
    </location>
</feature>
<reference evidence="8" key="2">
    <citation type="submission" date="2020-12" db="EMBL/GenBank/DDBJ databases">
        <authorList>
            <person name="Kanost M."/>
        </authorList>
    </citation>
    <scope>NUCLEOTIDE SEQUENCE</scope>
</reference>
<dbReference type="EMBL" id="JH668444">
    <property type="protein sequence ID" value="KAG6453436.1"/>
    <property type="molecule type" value="Genomic_DNA"/>
</dbReference>
<dbReference type="AlphaFoldDB" id="A0A921Z8T1"/>
<feature type="transmembrane region" description="Helical" evidence="6">
    <location>
        <begin position="249"/>
        <end position="271"/>
    </location>
</feature>
<feature type="transmembrane region" description="Helical" evidence="6">
    <location>
        <begin position="60"/>
        <end position="83"/>
    </location>
</feature>
<feature type="transmembrane region" description="Helical" evidence="6">
    <location>
        <begin position="159"/>
        <end position="179"/>
    </location>
</feature>
<evidence type="ECO:0000256" key="2">
    <source>
        <dbReference type="ARBA" id="ARBA00022692"/>
    </source>
</evidence>
<dbReference type="Proteomes" id="UP000791440">
    <property type="component" value="Unassembled WGS sequence"/>
</dbReference>
<feature type="domain" description="Major facilitator superfamily (MFS) profile" evidence="7">
    <location>
        <begin position="98"/>
        <end position="535"/>
    </location>
</feature>
<comment type="caution">
    <text evidence="8">The sequence shown here is derived from an EMBL/GenBank/DDBJ whole genome shotgun (WGS) entry which is preliminary data.</text>
</comment>
<evidence type="ECO:0000313" key="9">
    <source>
        <dbReference type="Proteomes" id="UP000791440"/>
    </source>
</evidence>
<name>A0A921Z8T1_MANSE</name>
<evidence type="ECO:0000256" key="6">
    <source>
        <dbReference type="SAM" id="Phobius"/>
    </source>
</evidence>
<feature type="region of interest" description="Disordered" evidence="5">
    <location>
        <begin position="561"/>
        <end position="587"/>
    </location>
</feature>
<accession>A0A921Z8T1</accession>
<protein>
    <recommendedName>
        <fullName evidence="7">Major facilitator superfamily (MFS) profile domain-containing protein</fullName>
    </recommendedName>
</protein>